<reference evidence="2 3" key="1">
    <citation type="journal article" date="2021" name="Int. J. Syst. Evol. Microbiol.">
        <title>Amazonocrinis nigriterrae gen. nov., sp. nov., Atlanticothrix silvestris gen. nov., sp. nov. and Dendronalium phyllosphericum gen. nov., sp. nov., nostocacean cyanobacteria from Brazilian environments.</title>
        <authorList>
            <person name="Alvarenga D.O."/>
            <person name="Andreote A.P.D."/>
            <person name="Branco L.H.Z."/>
            <person name="Delbaje E."/>
            <person name="Cruz R.B."/>
            <person name="Varani A.M."/>
            <person name="Fiore M.F."/>
        </authorList>
    </citation>
    <scope>NUCLEOTIDE SEQUENCE [LARGE SCALE GENOMIC DNA]</scope>
    <source>
        <strain evidence="2 3">CENA67</strain>
    </source>
</reference>
<feature type="transmembrane region" description="Helical" evidence="1">
    <location>
        <begin position="12"/>
        <end position="34"/>
    </location>
</feature>
<evidence type="ECO:0000313" key="2">
    <source>
        <dbReference type="EMBL" id="MBH8566232.1"/>
    </source>
</evidence>
<organism evidence="2 3">
    <name type="scientific">Amazonocrinis nigriterrae CENA67</name>
    <dbReference type="NCBI Taxonomy" id="2794033"/>
    <lineage>
        <taxon>Bacteria</taxon>
        <taxon>Bacillati</taxon>
        <taxon>Cyanobacteriota</taxon>
        <taxon>Cyanophyceae</taxon>
        <taxon>Nostocales</taxon>
        <taxon>Nostocaceae</taxon>
        <taxon>Amazonocrinis</taxon>
        <taxon>Amazonocrinis nigriterrae</taxon>
    </lineage>
</organism>
<dbReference type="EMBL" id="JAECZC010000086">
    <property type="protein sequence ID" value="MBH8566232.1"/>
    <property type="molecule type" value="Genomic_DNA"/>
</dbReference>
<proteinExistence type="predicted"/>
<evidence type="ECO:0000256" key="1">
    <source>
        <dbReference type="SAM" id="Phobius"/>
    </source>
</evidence>
<accession>A0A8J7HUW4</accession>
<keyword evidence="3" id="KW-1185">Reference proteome</keyword>
<keyword evidence="1" id="KW-1133">Transmembrane helix</keyword>
<protein>
    <submittedName>
        <fullName evidence="2">Uncharacterized protein</fullName>
    </submittedName>
</protein>
<sequence>MGIVAPKIGLAFGVGTVPIVGVGAVVGLAAYGIVKLLNKSENAETPVKVFQRMEEKILEMDAYSAAMMELNALLI</sequence>
<evidence type="ECO:0000313" key="3">
    <source>
        <dbReference type="Proteomes" id="UP000632766"/>
    </source>
</evidence>
<keyword evidence="1" id="KW-0812">Transmembrane</keyword>
<dbReference type="AlphaFoldDB" id="A0A8J7HUW4"/>
<dbReference type="Proteomes" id="UP000632766">
    <property type="component" value="Unassembled WGS sequence"/>
</dbReference>
<name>A0A8J7HUW4_9NOST</name>
<comment type="caution">
    <text evidence="2">The sequence shown here is derived from an EMBL/GenBank/DDBJ whole genome shotgun (WGS) entry which is preliminary data.</text>
</comment>
<dbReference type="RefSeq" id="WP_198127992.1">
    <property type="nucleotide sequence ID" value="NZ_JAECZC010000086.1"/>
</dbReference>
<keyword evidence="1" id="KW-0472">Membrane</keyword>
<gene>
    <name evidence="2" type="ORF">I8748_29425</name>
</gene>